<feature type="transmembrane region" description="Helical" evidence="1">
    <location>
        <begin position="114"/>
        <end position="138"/>
    </location>
</feature>
<evidence type="ECO:0000313" key="3">
    <source>
        <dbReference type="Proteomes" id="UP000309389"/>
    </source>
</evidence>
<dbReference type="AlphaFoldDB" id="A0A4T3F2Q8"/>
<keyword evidence="1" id="KW-0812">Transmembrane</keyword>
<organism evidence="2 3">
    <name type="scientific">Alteraurantiacibacter aquimixticola</name>
    <dbReference type="NCBI Taxonomy" id="2489173"/>
    <lineage>
        <taxon>Bacteria</taxon>
        <taxon>Pseudomonadati</taxon>
        <taxon>Pseudomonadota</taxon>
        <taxon>Alphaproteobacteria</taxon>
        <taxon>Sphingomonadales</taxon>
        <taxon>Erythrobacteraceae</taxon>
        <taxon>Alteraurantiacibacter</taxon>
    </lineage>
</organism>
<protein>
    <recommendedName>
        <fullName evidence="4">Glycerophosphoryl diester phosphodiesterase membrane domain-containing protein</fullName>
    </recommendedName>
</protein>
<accession>A0A4T3F2Q8</accession>
<feature type="transmembrane region" description="Helical" evidence="1">
    <location>
        <begin position="237"/>
        <end position="261"/>
    </location>
</feature>
<comment type="caution">
    <text evidence="2">The sequence shown here is derived from an EMBL/GenBank/DDBJ whole genome shotgun (WGS) entry which is preliminary data.</text>
</comment>
<gene>
    <name evidence="2" type="ORF">E5222_02855</name>
</gene>
<feature type="transmembrane region" description="Helical" evidence="1">
    <location>
        <begin position="197"/>
        <end position="225"/>
    </location>
</feature>
<keyword evidence="3" id="KW-1185">Reference proteome</keyword>
<sequence>MALSAGRILSGTWGVVARCFPALMGMWLLYFAIYLAASLLFALVIGMSAYSSSEIGNTASLYGFADSILLGMVLFYLGWILLWLAQLGSMTAKASPVQDIAFGEAVSAGVRSCLTLFVVTVLLGALGILALLISAVIARISGLSDELAGLGGLAVVLVPAIYLWSRLSLVVPIAAIEGGRNPFKIMARSWRLTRAHWNAIFVAAIGFAVLQLLLGLMLFVPVWLFEGGPSETTAIVFIFYLIFGFAGFAALSSIAQAAFIATIHGEITGTADAKLGETFA</sequence>
<dbReference type="OrthoDB" id="7391073at2"/>
<feature type="transmembrane region" description="Helical" evidence="1">
    <location>
        <begin position="150"/>
        <end position="176"/>
    </location>
</feature>
<evidence type="ECO:0000256" key="1">
    <source>
        <dbReference type="SAM" id="Phobius"/>
    </source>
</evidence>
<keyword evidence="1" id="KW-0472">Membrane</keyword>
<feature type="transmembrane region" description="Helical" evidence="1">
    <location>
        <begin position="27"/>
        <end position="50"/>
    </location>
</feature>
<feature type="transmembrane region" description="Helical" evidence="1">
    <location>
        <begin position="62"/>
        <end position="85"/>
    </location>
</feature>
<keyword evidence="1" id="KW-1133">Transmembrane helix</keyword>
<dbReference type="EMBL" id="SSHH01000001">
    <property type="protein sequence ID" value="TIX51418.1"/>
    <property type="molecule type" value="Genomic_DNA"/>
</dbReference>
<evidence type="ECO:0000313" key="2">
    <source>
        <dbReference type="EMBL" id="TIX51418.1"/>
    </source>
</evidence>
<name>A0A4T3F2Q8_9SPHN</name>
<dbReference type="RefSeq" id="WP_136692203.1">
    <property type="nucleotide sequence ID" value="NZ_SSHH01000001.1"/>
</dbReference>
<proteinExistence type="predicted"/>
<reference evidence="2 3" key="1">
    <citation type="submission" date="2019-04" db="EMBL/GenBank/DDBJ databases">
        <title>Altererythrobacter aquimixticola sp. nov., isolated from sediment of junction between the ocean and a freshwater spring.</title>
        <authorList>
            <person name="Yoon J.-H."/>
        </authorList>
    </citation>
    <scope>NUCLEOTIDE SEQUENCE [LARGE SCALE GENOMIC DNA]</scope>
    <source>
        <strain evidence="2 3">SSKS-13</strain>
    </source>
</reference>
<dbReference type="Proteomes" id="UP000309389">
    <property type="component" value="Unassembled WGS sequence"/>
</dbReference>
<evidence type="ECO:0008006" key="4">
    <source>
        <dbReference type="Google" id="ProtNLM"/>
    </source>
</evidence>